<comment type="caution">
    <text evidence="3">The sequence shown here is derived from an EMBL/GenBank/DDBJ whole genome shotgun (WGS) entry which is preliminary data.</text>
</comment>
<dbReference type="EMBL" id="JAMRDG010000001">
    <property type="protein sequence ID" value="KAJ3699546.1"/>
    <property type="molecule type" value="Genomic_DNA"/>
</dbReference>
<reference evidence="3 4" key="1">
    <citation type="journal article" date="2022" name="Cell">
        <title>Repeat-based holocentromeres influence genome architecture and karyotype evolution.</title>
        <authorList>
            <person name="Hofstatter P.G."/>
            <person name="Thangavel G."/>
            <person name="Lux T."/>
            <person name="Neumann P."/>
            <person name="Vondrak T."/>
            <person name="Novak P."/>
            <person name="Zhang M."/>
            <person name="Costa L."/>
            <person name="Castellani M."/>
            <person name="Scott A."/>
            <person name="Toegelov H."/>
            <person name="Fuchs J."/>
            <person name="Mata-Sucre Y."/>
            <person name="Dias Y."/>
            <person name="Vanzela A.L.L."/>
            <person name="Huettel B."/>
            <person name="Almeida C.C.S."/>
            <person name="Simkova H."/>
            <person name="Souza G."/>
            <person name="Pedrosa-Harand A."/>
            <person name="Macas J."/>
            <person name="Mayer K.F.X."/>
            <person name="Houben A."/>
            <person name="Marques A."/>
        </authorList>
    </citation>
    <scope>NUCLEOTIDE SEQUENCE [LARGE SCALE GENOMIC DNA]</scope>
    <source>
        <strain evidence="3">RhyTen1mFocal</strain>
    </source>
</reference>
<dbReference type="InterPro" id="IPR001810">
    <property type="entry name" value="F-box_dom"/>
</dbReference>
<feature type="domain" description="KIB1-4 beta-propeller" evidence="2">
    <location>
        <begin position="82"/>
        <end position="333"/>
    </location>
</feature>
<dbReference type="InterPro" id="IPR050942">
    <property type="entry name" value="F-box_BR-signaling"/>
</dbReference>
<accession>A0AAD5ZKM6</accession>
<name>A0AAD5ZKM6_9POAL</name>
<keyword evidence="4" id="KW-1185">Reference proteome</keyword>
<gene>
    <name evidence="3" type="ORF">LUZ61_003251</name>
</gene>
<sequence>MERQKFKDDWAGLPPELVTIISEKVTTITAYIRLRLVCKAWRQALPPNPRHHPPQSPWLLLPRIPTDGDTECSSDHSDELNFYDPFQSKTHRLRFPYISGKRICGFSHGWLVLEHDLRVSLFNPITQSVMDFPSFDTLLKYPIPSRPLHPANRQFVGKAILSCNPSDDGCLVVSRLRMTSNWQLAFCRIGDTHWTGLLRSDPWIELIDLFCHKNMVYMVYRVIENKVSVYNLQDLSVTTFPSIISYNAAYDQISLVDGDSESVHPLVIISFQGYKENKKNISIYKWFEDRQQWCRVRNIGKSTLFLSWGHSINLQLEEGHENQIYYDVRLNTDDEQQFCIGIRRVYLERKVDLRYNPGPIEYYPSRSGIPMWVTPSLF</sequence>
<dbReference type="Proteomes" id="UP001210211">
    <property type="component" value="Unassembled WGS sequence"/>
</dbReference>
<dbReference type="InterPro" id="IPR005174">
    <property type="entry name" value="KIB1-4_b-propeller"/>
</dbReference>
<evidence type="ECO:0000259" key="2">
    <source>
        <dbReference type="Pfam" id="PF03478"/>
    </source>
</evidence>
<evidence type="ECO:0000259" key="1">
    <source>
        <dbReference type="Pfam" id="PF00646"/>
    </source>
</evidence>
<evidence type="ECO:0008006" key="5">
    <source>
        <dbReference type="Google" id="ProtNLM"/>
    </source>
</evidence>
<feature type="domain" description="F-box" evidence="1">
    <location>
        <begin position="11"/>
        <end position="44"/>
    </location>
</feature>
<evidence type="ECO:0000313" key="3">
    <source>
        <dbReference type="EMBL" id="KAJ3699546.1"/>
    </source>
</evidence>
<dbReference type="PANTHER" id="PTHR44259">
    <property type="entry name" value="OS07G0183000 PROTEIN-RELATED"/>
    <property type="match status" value="1"/>
</dbReference>
<dbReference type="AlphaFoldDB" id="A0AAD5ZKM6"/>
<organism evidence="3 4">
    <name type="scientific">Rhynchospora tenuis</name>
    <dbReference type="NCBI Taxonomy" id="198213"/>
    <lineage>
        <taxon>Eukaryota</taxon>
        <taxon>Viridiplantae</taxon>
        <taxon>Streptophyta</taxon>
        <taxon>Embryophyta</taxon>
        <taxon>Tracheophyta</taxon>
        <taxon>Spermatophyta</taxon>
        <taxon>Magnoliopsida</taxon>
        <taxon>Liliopsida</taxon>
        <taxon>Poales</taxon>
        <taxon>Cyperaceae</taxon>
        <taxon>Cyperoideae</taxon>
        <taxon>Rhynchosporeae</taxon>
        <taxon>Rhynchospora</taxon>
    </lineage>
</organism>
<proteinExistence type="predicted"/>
<protein>
    <recommendedName>
        <fullName evidence="5">F-box domain-containing protein</fullName>
    </recommendedName>
</protein>
<dbReference type="Pfam" id="PF03478">
    <property type="entry name" value="Beta-prop_KIB1-4"/>
    <property type="match status" value="1"/>
</dbReference>
<evidence type="ECO:0000313" key="4">
    <source>
        <dbReference type="Proteomes" id="UP001210211"/>
    </source>
</evidence>
<dbReference type="Pfam" id="PF00646">
    <property type="entry name" value="F-box"/>
    <property type="match status" value="1"/>
</dbReference>